<evidence type="ECO:0000256" key="7">
    <source>
        <dbReference type="ARBA" id="ARBA00022723"/>
    </source>
</evidence>
<proteinExistence type="inferred from homology"/>
<comment type="similarity">
    <text evidence="12">Belongs to the cytochrome b561 family.</text>
</comment>
<dbReference type="Gene3D" id="1.20.950.20">
    <property type="entry name" value="Transmembrane di-heme cytochromes, Chain C"/>
    <property type="match status" value="1"/>
</dbReference>
<evidence type="ECO:0000256" key="10">
    <source>
        <dbReference type="ARBA" id="ARBA00023004"/>
    </source>
</evidence>
<evidence type="ECO:0000256" key="4">
    <source>
        <dbReference type="ARBA" id="ARBA00022475"/>
    </source>
</evidence>
<dbReference type="GO" id="GO:0020037">
    <property type="term" value="F:heme binding"/>
    <property type="evidence" value="ECO:0007669"/>
    <property type="project" value="TreeGrafter"/>
</dbReference>
<dbReference type="GO" id="GO:0046872">
    <property type="term" value="F:metal ion binding"/>
    <property type="evidence" value="ECO:0007669"/>
    <property type="project" value="UniProtKB-KW"/>
</dbReference>
<keyword evidence="8" id="KW-0249">Electron transport</keyword>
<dbReference type="InterPro" id="IPR016174">
    <property type="entry name" value="Di-haem_cyt_TM"/>
</dbReference>
<dbReference type="SUPFAM" id="SSF81342">
    <property type="entry name" value="Transmembrane di-heme cytochromes"/>
    <property type="match status" value="1"/>
</dbReference>
<dbReference type="PANTHER" id="PTHR30529">
    <property type="entry name" value="CYTOCHROME B561"/>
    <property type="match status" value="1"/>
</dbReference>
<comment type="subcellular location">
    <subcellularLocation>
        <location evidence="2">Cell membrane</location>
        <topology evidence="2">Multi-pass membrane protein</topology>
    </subcellularLocation>
</comment>
<feature type="domain" description="Cytochrome b561 bacterial/Ni-hydrogenase" evidence="14">
    <location>
        <begin position="25"/>
        <end position="198"/>
    </location>
</feature>
<sequence>MQHFQEHFDGAPAAERRWRNTAASFGLVTIAFHWAIAVLFLAQLGLGYWMSRDNIDPVLQFDLFQYHKSIGFLVLTLAVPRLLWSLFSRRPRALDGEGLVSRLAARAAHAALLFLTLAVPLAGWAVASTSPLQIPSYVFDLIVVPALPMAISDQAEAFWTEVHATLAYLAAIIVFFHVIAALWHHFIRRDPTLRRMIPYLAPADNERGASSTRK</sequence>
<keyword evidence="5" id="KW-0349">Heme</keyword>
<evidence type="ECO:0000256" key="3">
    <source>
        <dbReference type="ARBA" id="ARBA00022448"/>
    </source>
</evidence>
<dbReference type="Pfam" id="PF01292">
    <property type="entry name" value="Ni_hydr_CYTB"/>
    <property type="match status" value="1"/>
</dbReference>
<keyword evidence="3" id="KW-0813">Transport</keyword>
<feature type="transmembrane region" description="Helical" evidence="13">
    <location>
        <begin position="107"/>
        <end position="127"/>
    </location>
</feature>
<dbReference type="GO" id="GO:0009055">
    <property type="term" value="F:electron transfer activity"/>
    <property type="evidence" value="ECO:0007669"/>
    <property type="project" value="InterPro"/>
</dbReference>
<keyword evidence="11 13" id="KW-0472">Membrane</keyword>
<dbReference type="GO" id="GO:0005886">
    <property type="term" value="C:plasma membrane"/>
    <property type="evidence" value="ECO:0007669"/>
    <property type="project" value="UniProtKB-SubCell"/>
</dbReference>
<keyword evidence="7" id="KW-0479">Metal-binding</keyword>
<evidence type="ECO:0000256" key="8">
    <source>
        <dbReference type="ARBA" id="ARBA00022982"/>
    </source>
</evidence>
<evidence type="ECO:0000256" key="2">
    <source>
        <dbReference type="ARBA" id="ARBA00004651"/>
    </source>
</evidence>
<evidence type="ECO:0000256" key="6">
    <source>
        <dbReference type="ARBA" id="ARBA00022692"/>
    </source>
</evidence>
<feature type="transmembrane region" description="Helical" evidence="13">
    <location>
        <begin position="166"/>
        <end position="187"/>
    </location>
</feature>
<dbReference type="Proteomes" id="UP000464865">
    <property type="component" value="Chromosome M15-12"/>
</dbReference>
<dbReference type="InterPro" id="IPR052168">
    <property type="entry name" value="Cytochrome_b561_oxidase"/>
</dbReference>
<organism evidence="15 16">
    <name type="scientific">Rhizobium oryzihabitans</name>
    <dbReference type="NCBI Taxonomy" id="2267833"/>
    <lineage>
        <taxon>Bacteria</taxon>
        <taxon>Pseudomonadati</taxon>
        <taxon>Pseudomonadota</taxon>
        <taxon>Alphaproteobacteria</taxon>
        <taxon>Hyphomicrobiales</taxon>
        <taxon>Rhizobiaceae</taxon>
        <taxon>Rhizobium/Agrobacterium group</taxon>
        <taxon>Rhizobium</taxon>
    </lineage>
</organism>
<accession>A0A7L5BNU8</accession>
<dbReference type="AlphaFoldDB" id="A0A7L5BNU8"/>
<keyword evidence="6 13" id="KW-0812">Transmembrane</keyword>
<reference evidence="15 16" key="1">
    <citation type="submission" date="2020-02" db="EMBL/GenBank/DDBJ databases">
        <title>Plant-Promoting Endophytic Bacterium Rhizobium oryzihabitans sp. nov., Isolated from the Root of Rice.</title>
        <authorList>
            <person name="zhao J."/>
            <person name="Zhang G."/>
        </authorList>
    </citation>
    <scope>NUCLEOTIDE SEQUENCE [LARGE SCALE GENOMIC DNA]</scope>
    <source>
        <strain evidence="15 16">M15</strain>
    </source>
</reference>
<protein>
    <submittedName>
        <fullName evidence="15">Cytochrome b</fullName>
    </submittedName>
</protein>
<dbReference type="GO" id="GO:0022904">
    <property type="term" value="P:respiratory electron transport chain"/>
    <property type="evidence" value="ECO:0007669"/>
    <property type="project" value="InterPro"/>
</dbReference>
<dbReference type="PANTHER" id="PTHR30529:SF1">
    <property type="entry name" value="CYTOCHROME B561 HOMOLOG 2"/>
    <property type="match status" value="1"/>
</dbReference>
<dbReference type="RefSeq" id="WP_082185190.1">
    <property type="nucleotide sequence ID" value="NZ_CP048635.1"/>
</dbReference>
<evidence type="ECO:0000256" key="1">
    <source>
        <dbReference type="ARBA" id="ARBA00001970"/>
    </source>
</evidence>
<feature type="transmembrane region" description="Helical" evidence="13">
    <location>
        <begin position="25"/>
        <end position="50"/>
    </location>
</feature>
<dbReference type="InterPro" id="IPR011577">
    <property type="entry name" value="Cyt_b561_bac/Ni-Hgenase"/>
</dbReference>
<keyword evidence="10" id="KW-0408">Iron</keyword>
<evidence type="ECO:0000256" key="13">
    <source>
        <dbReference type="SAM" id="Phobius"/>
    </source>
</evidence>
<keyword evidence="9 13" id="KW-1133">Transmembrane helix</keyword>
<comment type="cofactor">
    <cofactor evidence="1">
        <name>heme b</name>
        <dbReference type="ChEBI" id="CHEBI:60344"/>
    </cofactor>
</comment>
<feature type="transmembrane region" description="Helical" evidence="13">
    <location>
        <begin position="70"/>
        <end position="87"/>
    </location>
</feature>
<evidence type="ECO:0000256" key="12">
    <source>
        <dbReference type="ARBA" id="ARBA00037975"/>
    </source>
</evidence>
<dbReference type="KEGG" id="roy:G3A56_21840"/>
<gene>
    <name evidence="15" type="ORF">G3A56_21840</name>
</gene>
<evidence type="ECO:0000256" key="9">
    <source>
        <dbReference type="ARBA" id="ARBA00022989"/>
    </source>
</evidence>
<evidence type="ECO:0000256" key="11">
    <source>
        <dbReference type="ARBA" id="ARBA00023136"/>
    </source>
</evidence>
<keyword evidence="16" id="KW-1185">Reference proteome</keyword>
<evidence type="ECO:0000256" key="5">
    <source>
        <dbReference type="ARBA" id="ARBA00022617"/>
    </source>
</evidence>
<evidence type="ECO:0000313" key="15">
    <source>
        <dbReference type="EMBL" id="QIB40501.1"/>
    </source>
</evidence>
<evidence type="ECO:0000259" key="14">
    <source>
        <dbReference type="Pfam" id="PF01292"/>
    </source>
</evidence>
<keyword evidence="4" id="KW-1003">Cell membrane</keyword>
<dbReference type="EMBL" id="CP048635">
    <property type="protein sequence ID" value="QIB40501.1"/>
    <property type="molecule type" value="Genomic_DNA"/>
</dbReference>
<name>A0A7L5BNU8_9HYPH</name>
<evidence type="ECO:0000313" key="16">
    <source>
        <dbReference type="Proteomes" id="UP000464865"/>
    </source>
</evidence>